<evidence type="ECO:0000256" key="3">
    <source>
        <dbReference type="ARBA" id="ARBA00022475"/>
    </source>
</evidence>
<dbReference type="Pfam" id="PF11883">
    <property type="entry name" value="DUF3403"/>
    <property type="match status" value="2"/>
</dbReference>
<feature type="transmembrane region" description="Helical" evidence="19">
    <location>
        <begin position="1094"/>
        <end position="1115"/>
    </location>
</feature>
<dbReference type="InterPro" id="IPR000719">
    <property type="entry name" value="Prot_kinase_dom"/>
</dbReference>
<dbReference type="OMA" id="TILPFMK"/>
<dbReference type="InParanoid" id="A0A200Q0W0"/>
<evidence type="ECO:0000256" key="8">
    <source>
        <dbReference type="ARBA" id="ARBA00022741"/>
    </source>
</evidence>
<dbReference type="FunFam" id="3.30.200.20:FF:000330">
    <property type="entry name" value="G-type lectin S-receptor-like serine/threonine-protein kinase At4g03230"/>
    <property type="match status" value="1"/>
</dbReference>
<sequence>MEGQFLTSAGGIFELGFFRPSNSSKIYVGIWHKRITLRKIVWVANRDKPLMDSSGILTISSNGNLAILDGNGNTIWTTNTSTVTSAVAVLVDSGNLVLKESSTQEGKVLWESFNHPSDTFLPNMKIGLNLKTGDKNLLTSWKTENDPSPGDFIVGLDPKRPVQAYIWDISNGTVPYFRSGLWNGKSFIGIEGMDTVYFNGYSLAANDPEQIYFTFSVLNNSLVSFLVVNSSGGLKHVTWDEVQNEWTVVGETPRSRCEIYSTCGPNASCNKFDSPICRCLRGFEPKSNEEWSKGNWRDGCVRRTQLQCGKNTTNSVVKEDGFLQLRGMKLPDFAEYLEIPEAEKCELQCLKNCSCVGYAHVSGLWCLVWSGELMDVQKFSIGGEDLFLRLASSELRTSTRLPGLVDSVITEESFKESPNKNMFKDGVNEGKTPELQLFDFASLAVATNNFSFTNKLGEGGFGPVYKGKFQSGQEIAVKRLSKSSGQGIEEFKNEVILISKLQHRNLVRLLGCCTEGEENMLIYEYMPNKSLDAFLFDPRKKAQLDWNKRFNIIGGIARGLLYLHRDSRLRVIHRDLKVSNILLDEDMNPKISDFGMARIFGGNQTIANTNRVVGTFGYMSPEYAMDGRFSEKSDVFSFGVLLLEIVSGRRNTSFYHHELSLSLLGYAWQLWNENKMQSLIDPSLLSQPFFEVEILRCIHVGLLCVQEFANDRPTMSTTLSMLTSEITPLRTPKQPAFTVKRVSSDPNSSQNSQKACSINNLTITVVEALMTTKTRKTTLHLLSSLLLCFLLFFQPCTSIDFLTSTQPLNDGQTITSSGGVFELGFFSPQNSKNSYVGIWYKKIPIQTVIWVANRETPLTDSSGSFTIKEDGNLAVLNRIGDVLWSSSASSITLKNSTARLLDTGNLILSEGNTGKVLWQSFDYPTDSFVPTMRLAVDLKTGERQSLTSWRSENDPSPGNFSVSLDPQRLPQVFVYKDSKPIWRSGQWNGKIFIGLPRMISVYQGFNIINDNDANKVYVTYLSGDVFITWRLMNKCEDECLKNCSCKAYAFVNGIGCTIWDHEFVDIQKFQGGGNTLFIRLAESELGGSKKISKLVIVIAVVLGAIFSVASAYLLWRNINKLKGICRKGNKEIAPVVDLSRSKEMLRDFSGEDNGEGDEEKGPQVLSYNIMETATNNFSTSNRLGQGGFGDVYKAIMPCGQEVAVKRLSRRSGQGLEEFKTEVILIAKLQHRNLVRILGCCIEEEEKMLVYEYMPNKSLDAFIFDSTKQLLLDWPKRFNIIEGISRGLLYLHRDSRLRIIHRDLKASNILLDGEMNPKISDFGMAKIFGGNQNQANTNRVVGTYGYMSPEYAMEGLFSVKSDVYSFGVLLLEIVSGKKNSYFHHTEQYSNLLAYAWNLWNEGKAMEFADPSIRNSCVPFEVCRCIHVGLLCVQDSTIDRPTMSSVVLMLESESATLPRPKPPTFTIGRSPTGMDLSIEEHEIVSTNDVTVTVILGR</sequence>
<accession>A0A200Q0W0</accession>
<reference evidence="23 24" key="1">
    <citation type="journal article" date="2017" name="Mol. Plant">
        <title>The Genome of Medicinal Plant Macleaya cordata Provides New Insights into Benzylisoquinoline Alkaloids Metabolism.</title>
        <authorList>
            <person name="Liu X."/>
            <person name="Liu Y."/>
            <person name="Huang P."/>
            <person name="Ma Y."/>
            <person name="Qing Z."/>
            <person name="Tang Q."/>
            <person name="Cao H."/>
            <person name="Cheng P."/>
            <person name="Zheng Y."/>
            <person name="Yuan Z."/>
            <person name="Zhou Y."/>
            <person name="Liu J."/>
            <person name="Tang Z."/>
            <person name="Zhuo Y."/>
            <person name="Zhang Y."/>
            <person name="Yu L."/>
            <person name="Huang J."/>
            <person name="Yang P."/>
            <person name="Peng Q."/>
            <person name="Zhang J."/>
            <person name="Jiang W."/>
            <person name="Zhang Z."/>
            <person name="Lin K."/>
            <person name="Ro D.K."/>
            <person name="Chen X."/>
            <person name="Xiong X."/>
            <person name="Shang Y."/>
            <person name="Huang S."/>
            <person name="Zeng J."/>
        </authorList>
    </citation>
    <scope>NUCLEOTIDE SEQUENCE [LARGE SCALE GENOMIC DNA]</scope>
    <source>
        <strain evidence="24">cv. BLH2017</strain>
        <tissue evidence="23">Root</tissue>
    </source>
</reference>
<evidence type="ECO:0000313" key="24">
    <source>
        <dbReference type="Proteomes" id="UP000195402"/>
    </source>
</evidence>
<dbReference type="Pfam" id="PF01453">
    <property type="entry name" value="B_lectin"/>
    <property type="match status" value="2"/>
</dbReference>
<keyword evidence="8 18" id="KW-0547">Nucleotide-binding</keyword>
<evidence type="ECO:0000256" key="16">
    <source>
        <dbReference type="ARBA" id="ARBA00047899"/>
    </source>
</evidence>
<keyword evidence="7" id="KW-0732">Signal</keyword>
<dbReference type="CDD" id="cd00028">
    <property type="entry name" value="B_lectin"/>
    <property type="match status" value="2"/>
</dbReference>
<evidence type="ECO:0000256" key="5">
    <source>
        <dbReference type="ARBA" id="ARBA00022679"/>
    </source>
</evidence>
<dbReference type="FunFam" id="2.90.10.10:FF:000005">
    <property type="entry name" value="G-type lectin S-receptor-like serine/threonine-protein kinase"/>
    <property type="match status" value="1"/>
</dbReference>
<feature type="domain" description="Bulb-type lectin" evidence="21">
    <location>
        <begin position="1"/>
        <end position="111"/>
    </location>
</feature>
<feature type="domain" description="Apple" evidence="22">
    <location>
        <begin position="308"/>
        <end position="391"/>
    </location>
</feature>
<keyword evidence="5" id="KW-0808">Transferase</keyword>
<dbReference type="SMART" id="SM00473">
    <property type="entry name" value="PAN_AP"/>
    <property type="match status" value="2"/>
</dbReference>
<dbReference type="InterPro" id="IPR001245">
    <property type="entry name" value="Ser-Thr/Tyr_kinase_cat_dom"/>
</dbReference>
<dbReference type="SMART" id="SM00108">
    <property type="entry name" value="B_lectin"/>
    <property type="match status" value="2"/>
</dbReference>
<dbReference type="InterPro" id="IPR011009">
    <property type="entry name" value="Kinase-like_dom_sf"/>
</dbReference>
<dbReference type="InterPro" id="IPR021820">
    <property type="entry name" value="S-locus_recpt_kinase_C"/>
</dbReference>
<evidence type="ECO:0000259" key="22">
    <source>
        <dbReference type="PROSITE" id="PS50948"/>
    </source>
</evidence>
<dbReference type="InterPro" id="IPR017441">
    <property type="entry name" value="Protein_kinase_ATP_BS"/>
</dbReference>
<dbReference type="PROSITE" id="PS00108">
    <property type="entry name" value="PROTEIN_KINASE_ST"/>
    <property type="match status" value="2"/>
</dbReference>
<feature type="domain" description="Protein kinase" evidence="20">
    <location>
        <begin position="450"/>
        <end position="737"/>
    </location>
</feature>
<dbReference type="Pfam" id="PF00954">
    <property type="entry name" value="S_locus_glycop"/>
    <property type="match status" value="1"/>
</dbReference>
<protein>
    <recommendedName>
        <fullName evidence="2">non-specific serine/threonine protein kinase</fullName>
        <ecNumber evidence="2">2.7.11.1</ecNumber>
    </recommendedName>
</protein>
<dbReference type="FunFam" id="2.90.10.10:FF:000001">
    <property type="entry name" value="G-type lectin S-receptor-like serine/threonine-protein kinase"/>
    <property type="match status" value="1"/>
</dbReference>
<evidence type="ECO:0000256" key="10">
    <source>
        <dbReference type="ARBA" id="ARBA00022840"/>
    </source>
</evidence>
<evidence type="ECO:0000313" key="23">
    <source>
        <dbReference type="EMBL" id="OVA04104.1"/>
    </source>
</evidence>
<evidence type="ECO:0000256" key="9">
    <source>
        <dbReference type="ARBA" id="ARBA00022777"/>
    </source>
</evidence>
<keyword evidence="11 19" id="KW-1133">Transmembrane helix</keyword>
<dbReference type="PANTHER" id="PTHR27002:SF1082">
    <property type="entry name" value="OS06G0693000 PROTEIN"/>
    <property type="match status" value="1"/>
</dbReference>
<keyword evidence="9 23" id="KW-0418">Kinase</keyword>
<feature type="domain" description="Apple" evidence="22">
    <location>
        <begin position="1000"/>
        <end position="1081"/>
    </location>
</feature>
<keyword evidence="24" id="KW-1185">Reference proteome</keyword>
<dbReference type="SUPFAM" id="SSF56112">
    <property type="entry name" value="Protein kinase-like (PK-like)"/>
    <property type="match status" value="2"/>
</dbReference>
<dbReference type="GO" id="GO:0004674">
    <property type="term" value="F:protein serine/threonine kinase activity"/>
    <property type="evidence" value="ECO:0007669"/>
    <property type="project" value="UniProtKB-KW"/>
</dbReference>
<dbReference type="InterPro" id="IPR003609">
    <property type="entry name" value="Pan_app"/>
</dbReference>
<comment type="caution">
    <text evidence="23">The sequence shown here is derived from an EMBL/GenBank/DDBJ whole genome shotgun (WGS) entry which is preliminary data.</text>
</comment>
<evidence type="ECO:0000256" key="1">
    <source>
        <dbReference type="ARBA" id="ARBA00004251"/>
    </source>
</evidence>
<dbReference type="Pfam" id="PF08276">
    <property type="entry name" value="PAN_2"/>
    <property type="match status" value="2"/>
</dbReference>
<comment type="subcellular location">
    <subcellularLocation>
        <location evidence="1">Cell membrane</location>
        <topology evidence="1">Single-pass type I membrane protein</topology>
    </subcellularLocation>
</comment>
<dbReference type="GO" id="GO:0005886">
    <property type="term" value="C:plasma membrane"/>
    <property type="evidence" value="ECO:0007669"/>
    <property type="project" value="UniProtKB-SubCell"/>
</dbReference>
<dbReference type="PANTHER" id="PTHR27002">
    <property type="entry name" value="RECEPTOR-LIKE SERINE/THREONINE-PROTEIN KINASE SD1-8"/>
    <property type="match status" value="1"/>
</dbReference>
<evidence type="ECO:0000256" key="18">
    <source>
        <dbReference type="PROSITE-ProRule" id="PRU10141"/>
    </source>
</evidence>
<evidence type="ECO:0000256" key="15">
    <source>
        <dbReference type="ARBA" id="ARBA00023180"/>
    </source>
</evidence>
<feature type="domain" description="Bulb-type lectin" evidence="21">
    <location>
        <begin position="799"/>
        <end position="921"/>
    </location>
</feature>
<evidence type="ECO:0000256" key="12">
    <source>
        <dbReference type="ARBA" id="ARBA00023136"/>
    </source>
</evidence>
<evidence type="ECO:0000256" key="2">
    <source>
        <dbReference type="ARBA" id="ARBA00012513"/>
    </source>
</evidence>
<keyword evidence="12 19" id="KW-0472">Membrane</keyword>
<keyword evidence="15" id="KW-0325">Glycoprotein</keyword>
<dbReference type="FunFam" id="3.30.200.20:FF:000195">
    <property type="entry name" value="G-type lectin S-receptor-like serine/threonine-protein kinase"/>
    <property type="match status" value="1"/>
</dbReference>
<proteinExistence type="predicted"/>
<dbReference type="FunFam" id="1.10.510.10:FF:000060">
    <property type="entry name" value="G-type lectin S-receptor-like serine/threonine-protein kinase"/>
    <property type="match status" value="1"/>
</dbReference>
<dbReference type="SUPFAM" id="SSF51110">
    <property type="entry name" value="alpha-D-mannose-specific plant lectins"/>
    <property type="match status" value="2"/>
</dbReference>
<keyword evidence="6 19" id="KW-0812">Transmembrane</keyword>
<dbReference type="PROSITE" id="PS50927">
    <property type="entry name" value="BULB_LECTIN"/>
    <property type="match status" value="2"/>
</dbReference>
<gene>
    <name evidence="23" type="ORF">BVC80_8671g6</name>
</gene>
<keyword evidence="13" id="KW-1015">Disulfide bond</keyword>
<dbReference type="EC" id="2.7.11.1" evidence="2"/>
<keyword evidence="14" id="KW-0675">Receptor</keyword>
<dbReference type="SMART" id="SM00220">
    <property type="entry name" value="S_TKc"/>
    <property type="match status" value="2"/>
</dbReference>
<evidence type="ECO:0000256" key="7">
    <source>
        <dbReference type="ARBA" id="ARBA00022729"/>
    </source>
</evidence>
<dbReference type="STRING" id="56857.A0A200Q0W0"/>
<feature type="binding site" evidence="18">
    <location>
        <position position="1205"/>
    </location>
    <ligand>
        <name>ATP</name>
        <dbReference type="ChEBI" id="CHEBI:30616"/>
    </ligand>
</feature>
<dbReference type="InterPro" id="IPR001480">
    <property type="entry name" value="Bulb-type_lectin_dom"/>
</dbReference>
<dbReference type="FunFam" id="1.10.510.10:FF:000467">
    <property type="entry name" value="Liguleless narrow1"/>
    <property type="match status" value="1"/>
</dbReference>
<keyword evidence="10 18" id="KW-0067">ATP-binding</keyword>
<comment type="catalytic activity">
    <reaction evidence="17">
        <text>L-seryl-[protein] + ATP = O-phospho-L-seryl-[protein] + ADP + H(+)</text>
        <dbReference type="Rhea" id="RHEA:17989"/>
        <dbReference type="Rhea" id="RHEA-COMP:9863"/>
        <dbReference type="Rhea" id="RHEA-COMP:11604"/>
        <dbReference type="ChEBI" id="CHEBI:15378"/>
        <dbReference type="ChEBI" id="CHEBI:29999"/>
        <dbReference type="ChEBI" id="CHEBI:30616"/>
        <dbReference type="ChEBI" id="CHEBI:83421"/>
        <dbReference type="ChEBI" id="CHEBI:456216"/>
        <dbReference type="EC" id="2.7.11.1"/>
    </reaction>
</comment>
<dbReference type="PROSITE" id="PS00107">
    <property type="entry name" value="PROTEIN_KINASE_ATP"/>
    <property type="match status" value="1"/>
</dbReference>
<dbReference type="EMBL" id="MVGT01003398">
    <property type="protein sequence ID" value="OVA04104.1"/>
    <property type="molecule type" value="Genomic_DNA"/>
</dbReference>
<dbReference type="Proteomes" id="UP000195402">
    <property type="component" value="Unassembled WGS sequence"/>
</dbReference>
<keyword evidence="4" id="KW-0723">Serine/threonine-protein kinase</keyword>
<comment type="catalytic activity">
    <reaction evidence="16">
        <text>L-threonyl-[protein] + ATP = O-phospho-L-threonyl-[protein] + ADP + H(+)</text>
        <dbReference type="Rhea" id="RHEA:46608"/>
        <dbReference type="Rhea" id="RHEA-COMP:11060"/>
        <dbReference type="Rhea" id="RHEA-COMP:11605"/>
        <dbReference type="ChEBI" id="CHEBI:15378"/>
        <dbReference type="ChEBI" id="CHEBI:30013"/>
        <dbReference type="ChEBI" id="CHEBI:30616"/>
        <dbReference type="ChEBI" id="CHEBI:61977"/>
        <dbReference type="ChEBI" id="CHEBI:456216"/>
        <dbReference type="EC" id="2.7.11.1"/>
    </reaction>
</comment>
<evidence type="ECO:0000256" key="19">
    <source>
        <dbReference type="SAM" id="Phobius"/>
    </source>
</evidence>
<feature type="domain" description="Protein kinase" evidence="20">
    <location>
        <begin position="1177"/>
        <end position="1455"/>
    </location>
</feature>
<evidence type="ECO:0000259" key="21">
    <source>
        <dbReference type="PROSITE" id="PS50927"/>
    </source>
</evidence>
<evidence type="ECO:0000256" key="6">
    <source>
        <dbReference type="ARBA" id="ARBA00022692"/>
    </source>
</evidence>
<dbReference type="PROSITE" id="PS50948">
    <property type="entry name" value="PAN"/>
    <property type="match status" value="2"/>
</dbReference>
<dbReference type="Gene3D" id="1.10.510.10">
    <property type="entry name" value="Transferase(Phosphotransferase) domain 1"/>
    <property type="match status" value="2"/>
</dbReference>
<dbReference type="InterPro" id="IPR008271">
    <property type="entry name" value="Ser/Thr_kinase_AS"/>
</dbReference>
<dbReference type="InterPro" id="IPR036426">
    <property type="entry name" value="Bulb-type_lectin_dom_sf"/>
</dbReference>
<evidence type="ECO:0000256" key="17">
    <source>
        <dbReference type="ARBA" id="ARBA00048679"/>
    </source>
</evidence>
<dbReference type="FunCoup" id="A0A200Q0W0">
    <property type="interactions" value="576"/>
</dbReference>
<dbReference type="PROSITE" id="PS50011">
    <property type="entry name" value="PROTEIN_KINASE_DOM"/>
    <property type="match status" value="2"/>
</dbReference>
<dbReference type="OrthoDB" id="1910371at2759"/>
<keyword evidence="3" id="KW-1003">Cell membrane</keyword>
<evidence type="ECO:0000256" key="4">
    <source>
        <dbReference type="ARBA" id="ARBA00022527"/>
    </source>
</evidence>
<organism evidence="23 24">
    <name type="scientific">Macleaya cordata</name>
    <name type="common">Five-seeded plume-poppy</name>
    <name type="synonym">Bocconia cordata</name>
    <dbReference type="NCBI Taxonomy" id="56857"/>
    <lineage>
        <taxon>Eukaryota</taxon>
        <taxon>Viridiplantae</taxon>
        <taxon>Streptophyta</taxon>
        <taxon>Embryophyta</taxon>
        <taxon>Tracheophyta</taxon>
        <taxon>Spermatophyta</taxon>
        <taxon>Magnoliopsida</taxon>
        <taxon>Ranunculales</taxon>
        <taxon>Papaveraceae</taxon>
        <taxon>Papaveroideae</taxon>
        <taxon>Macleaya</taxon>
    </lineage>
</organism>
<evidence type="ECO:0000259" key="20">
    <source>
        <dbReference type="PROSITE" id="PS50011"/>
    </source>
</evidence>
<evidence type="ECO:0000256" key="14">
    <source>
        <dbReference type="ARBA" id="ARBA00023170"/>
    </source>
</evidence>
<dbReference type="Pfam" id="PF07714">
    <property type="entry name" value="PK_Tyr_Ser-Thr"/>
    <property type="match status" value="2"/>
</dbReference>
<dbReference type="InterPro" id="IPR000858">
    <property type="entry name" value="S_locus_glycoprot_dom"/>
</dbReference>
<dbReference type="GO" id="GO:0005524">
    <property type="term" value="F:ATP binding"/>
    <property type="evidence" value="ECO:0007669"/>
    <property type="project" value="UniProtKB-UniRule"/>
</dbReference>
<dbReference type="Gene3D" id="3.30.200.20">
    <property type="entry name" value="Phosphorylase Kinase, domain 1"/>
    <property type="match status" value="2"/>
</dbReference>
<evidence type="ECO:0000256" key="13">
    <source>
        <dbReference type="ARBA" id="ARBA00023157"/>
    </source>
</evidence>
<dbReference type="CDD" id="cd01098">
    <property type="entry name" value="PAN_AP_plant"/>
    <property type="match status" value="2"/>
</dbReference>
<evidence type="ECO:0000256" key="11">
    <source>
        <dbReference type="ARBA" id="ARBA00022989"/>
    </source>
</evidence>
<dbReference type="CDD" id="cd14066">
    <property type="entry name" value="STKc_IRAK"/>
    <property type="match status" value="2"/>
</dbReference>
<dbReference type="GO" id="GO:0048544">
    <property type="term" value="P:recognition of pollen"/>
    <property type="evidence" value="ECO:0007669"/>
    <property type="project" value="InterPro"/>
</dbReference>
<name>A0A200Q0W0_MACCD</name>
<dbReference type="Gene3D" id="2.90.10.10">
    <property type="entry name" value="Bulb-type lectin domain"/>
    <property type="match status" value="2"/>
</dbReference>